<evidence type="ECO:0000259" key="4">
    <source>
        <dbReference type="PROSITE" id="PS51399"/>
    </source>
</evidence>
<feature type="region of interest" description="Disordered" evidence="2">
    <location>
        <begin position="336"/>
        <end position="378"/>
    </location>
</feature>
<proteinExistence type="predicted"/>
<dbReference type="PROSITE" id="PS50033">
    <property type="entry name" value="UBX"/>
    <property type="match status" value="1"/>
</dbReference>
<feature type="compositionally biased region" description="Polar residues" evidence="2">
    <location>
        <begin position="347"/>
        <end position="358"/>
    </location>
</feature>
<feature type="compositionally biased region" description="Low complexity" evidence="2">
    <location>
        <begin position="64"/>
        <end position="84"/>
    </location>
</feature>
<dbReference type="InterPro" id="IPR009060">
    <property type="entry name" value="UBA-like_sf"/>
</dbReference>
<comment type="caution">
    <text evidence="5">The sequence shown here is derived from an EMBL/GenBank/DDBJ whole genome shotgun (WGS) entry which is preliminary data.</text>
</comment>
<evidence type="ECO:0008006" key="6">
    <source>
        <dbReference type="Google" id="ProtNLM"/>
    </source>
</evidence>
<reference evidence="5" key="1">
    <citation type="journal article" date="2016" name="Nat. Genet.">
        <title>A high-quality carrot genome assembly provides new insights into carotenoid accumulation and asterid genome evolution.</title>
        <authorList>
            <person name="Iorizzo M."/>
            <person name="Ellison S."/>
            <person name="Senalik D."/>
            <person name="Zeng P."/>
            <person name="Satapoomin P."/>
            <person name="Huang J."/>
            <person name="Bowman M."/>
            <person name="Iovene M."/>
            <person name="Sanseverino W."/>
            <person name="Cavagnaro P."/>
            <person name="Yildiz M."/>
            <person name="Macko-Podgorni A."/>
            <person name="Moranska E."/>
            <person name="Grzebelus E."/>
            <person name="Grzebelus D."/>
            <person name="Ashrafi H."/>
            <person name="Zheng Z."/>
            <person name="Cheng S."/>
            <person name="Spooner D."/>
            <person name="Van Deynze A."/>
            <person name="Simon P."/>
        </authorList>
    </citation>
    <scope>NUCLEOTIDE SEQUENCE [LARGE SCALE GENOMIC DNA]</scope>
    <source>
        <tissue evidence="5">Leaf</tissue>
    </source>
</reference>
<dbReference type="SMART" id="SM00166">
    <property type="entry name" value="UBX"/>
    <property type="match status" value="1"/>
</dbReference>
<protein>
    <recommendedName>
        <fullName evidence="6">UBX domain-containing protein</fullName>
    </recommendedName>
</protein>
<dbReference type="InterPro" id="IPR001012">
    <property type="entry name" value="UBX_dom"/>
</dbReference>
<dbReference type="GO" id="GO:0005634">
    <property type="term" value="C:nucleus"/>
    <property type="evidence" value="ECO:0007669"/>
    <property type="project" value="TreeGrafter"/>
</dbReference>
<dbReference type="GO" id="GO:0051117">
    <property type="term" value="F:ATPase binding"/>
    <property type="evidence" value="ECO:0007669"/>
    <property type="project" value="UniProtKB-ARBA"/>
</dbReference>
<dbReference type="SUPFAM" id="SSF54236">
    <property type="entry name" value="Ubiquitin-like"/>
    <property type="match status" value="2"/>
</dbReference>
<dbReference type="CDD" id="cd01770">
    <property type="entry name" value="UBX_UBXN2"/>
    <property type="match status" value="1"/>
</dbReference>
<dbReference type="FunFam" id="3.30.420.210:FF:000005">
    <property type="entry name" value="Plant UBX domain-containing protein 4"/>
    <property type="match status" value="1"/>
</dbReference>
<evidence type="ECO:0000256" key="1">
    <source>
        <dbReference type="ARBA" id="ARBA00022786"/>
    </source>
</evidence>
<evidence type="ECO:0000256" key="2">
    <source>
        <dbReference type="SAM" id="MobiDB-lite"/>
    </source>
</evidence>
<dbReference type="Gene3D" id="3.30.420.210">
    <property type="entry name" value="SEP domain"/>
    <property type="match status" value="1"/>
</dbReference>
<dbReference type="Gene3D" id="1.10.8.10">
    <property type="entry name" value="DNA helicase RuvA subunit, C-terminal domain"/>
    <property type="match status" value="1"/>
</dbReference>
<feature type="compositionally biased region" description="Polar residues" evidence="2">
    <location>
        <begin position="283"/>
        <end position="294"/>
    </location>
</feature>
<dbReference type="GO" id="GO:0043161">
    <property type="term" value="P:proteasome-mediated ubiquitin-dependent protein catabolic process"/>
    <property type="evidence" value="ECO:0007669"/>
    <property type="project" value="TreeGrafter"/>
</dbReference>
<evidence type="ECO:0000313" key="5">
    <source>
        <dbReference type="EMBL" id="KZM91490.1"/>
    </source>
</evidence>
<dbReference type="OMA" id="THIITFW"/>
<dbReference type="Pfam" id="PF14555">
    <property type="entry name" value="UBA_4"/>
    <property type="match status" value="1"/>
</dbReference>
<feature type="domain" description="UBX" evidence="3">
    <location>
        <begin position="387"/>
        <end position="464"/>
    </location>
</feature>
<dbReference type="SMART" id="SM00553">
    <property type="entry name" value="SEP"/>
    <property type="match status" value="1"/>
</dbReference>
<evidence type="ECO:0000259" key="3">
    <source>
        <dbReference type="PROSITE" id="PS50033"/>
    </source>
</evidence>
<feature type="region of interest" description="Disordered" evidence="2">
    <location>
        <begin position="275"/>
        <end position="316"/>
    </location>
</feature>
<sequence>MENQTDPSNPHADLINTFTQITSSSPQEAIFFLESHNFDLDAAVSTFFETSTAAAADGDAAIPVAAERSESLSPESTPSRSRSPSPQPPLRPQSDRVYNLRSRRQGSDKKASGSRGGRIHTFSDLNKKDGDDSDSDEQPQEYFTGGEKSGMLVQDPSKGNDVDALFDQARQAGGVEGHGDHLQPSSSSRSFSGTARRLTGETITTAPSHPETVTHTITFWTNGFTIDDGPLRRIDDPENASFLESIRKSECPQELAPADRRTVVHVNLVKKEQECPVQKKRPNSFQGQGRTLGSNDDAVPAETTAPSNLQSAPPPSMGLVVDQALPSTSIQLRLADGTRMVQKKRPNSFQGQGRTLGSNDDAVPAETTAPSNLQSAPPPSMGLVVDQALPSTSIQLRLADGTRMVSRFNFHHTVRDIRGFIDASRPAAPRSYHLQTVGFPPKQLTNLEQTIEEAGLANSVVIQKL</sequence>
<dbReference type="GO" id="GO:0007030">
    <property type="term" value="P:Golgi organization"/>
    <property type="evidence" value="ECO:0007669"/>
    <property type="project" value="TreeGrafter"/>
</dbReference>
<dbReference type="STRING" id="79200.A0A161ZWR0"/>
<dbReference type="InterPro" id="IPR039517">
    <property type="entry name" value="C6orf106_UBA-like"/>
</dbReference>
<dbReference type="GO" id="GO:0000045">
    <property type="term" value="P:autophagosome assembly"/>
    <property type="evidence" value="ECO:0007669"/>
    <property type="project" value="TreeGrafter"/>
</dbReference>
<dbReference type="GO" id="GO:0005829">
    <property type="term" value="C:cytosol"/>
    <property type="evidence" value="ECO:0007669"/>
    <property type="project" value="TreeGrafter"/>
</dbReference>
<dbReference type="GO" id="GO:0043130">
    <property type="term" value="F:ubiquitin binding"/>
    <property type="evidence" value="ECO:0007669"/>
    <property type="project" value="TreeGrafter"/>
</dbReference>
<dbReference type="Pfam" id="PF00789">
    <property type="entry name" value="UBX"/>
    <property type="match status" value="1"/>
</dbReference>
<feature type="region of interest" description="Disordered" evidence="2">
    <location>
        <begin position="64"/>
        <end position="161"/>
    </location>
</feature>
<dbReference type="AlphaFoldDB" id="A0A161ZWR0"/>
<dbReference type="CDD" id="cd14349">
    <property type="entry name" value="UBA_CF106"/>
    <property type="match status" value="1"/>
</dbReference>
<gene>
    <name evidence="5" type="ORF">DCAR_021145</name>
</gene>
<name>A0A161ZWR0_DAUCS</name>
<dbReference type="GO" id="GO:0031468">
    <property type="term" value="P:nuclear membrane reassembly"/>
    <property type="evidence" value="ECO:0007669"/>
    <property type="project" value="TreeGrafter"/>
</dbReference>
<dbReference type="InterPro" id="IPR029071">
    <property type="entry name" value="Ubiquitin-like_domsf"/>
</dbReference>
<dbReference type="PANTHER" id="PTHR23333">
    <property type="entry name" value="UBX DOMAIN CONTAINING PROTEIN"/>
    <property type="match status" value="1"/>
</dbReference>
<organism evidence="5">
    <name type="scientific">Daucus carota subsp. sativus</name>
    <name type="common">Carrot</name>
    <dbReference type="NCBI Taxonomy" id="79200"/>
    <lineage>
        <taxon>Eukaryota</taxon>
        <taxon>Viridiplantae</taxon>
        <taxon>Streptophyta</taxon>
        <taxon>Embryophyta</taxon>
        <taxon>Tracheophyta</taxon>
        <taxon>Spermatophyta</taxon>
        <taxon>Magnoliopsida</taxon>
        <taxon>eudicotyledons</taxon>
        <taxon>Gunneridae</taxon>
        <taxon>Pentapetalae</taxon>
        <taxon>asterids</taxon>
        <taxon>campanulids</taxon>
        <taxon>Apiales</taxon>
        <taxon>Apiaceae</taxon>
        <taxon>Apioideae</taxon>
        <taxon>Scandiceae</taxon>
        <taxon>Daucinae</taxon>
        <taxon>Daucus</taxon>
        <taxon>Daucus sect. Daucus</taxon>
    </lineage>
</organism>
<dbReference type="GO" id="GO:0061025">
    <property type="term" value="P:membrane fusion"/>
    <property type="evidence" value="ECO:0007669"/>
    <property type="project" value="TreeGrafter"/>
</dbReference>
<dbReference type="Gramene" id="KZM91490">
    <property type="protein sequence ID" value="KZM91490"/>
    <property type="gene ID" value="DCAR_021145"/>
</dbReference>
<dbReference type="FunFam" id="3.10.20.90:FF:000179">
    <property type="entry name" value="Plant UBX domain-containing protein 4"/>
    <property type="match status" value="1"/>
</dbReference>
<keyword evidence="1" id="KW-0833">Ubl conjugation pathway</keyword>
<dbReference type="SUPFAM" id="SSF102848">
    <property type="entry name" value="NSFL1 (p97 ATPase) cofactor p47, SEP domain"/>
    <property type="match status" value="1"/>
</dbReference>
<dbReference type="Pfam" id="PF08059">
    <property type="entry name" value="SEP"/>
    <property type="match status" value="1"/>
</dbReference>
<dbReference type="SUPFAM" id="SSF46934">
    <property type="entry name" value="UBA-like"/>
    <property type="match status" value="1"/>
</dbReference>
<dbReference type="PROSITE" id="PS51399">
    <property type="entry name" value="SEP"/>
    <property type="match status" value="1"/>
</dbReference>
<dbReference type="EMBL" id="LNRQ01000006">
    <property type="protein sequence ID" value="KZM91490.1"/>
    <property type="molecule type" value="Genomic_DNA"/>
</dbReference>
<feature type="region of interest" description="Disordered" evidence="2">
    <location>
        <begin position="174"/>
        <end position="196"/>
    </location>
</feature>
<dbReference type="Gene3D" id="3.10.20.90">
    <property type="entry name" value="Phosphatidylinositol 3-kinase Catalytic Subunit, Chain A, domain 1"/>
    <property type="match status" value="2"/>
</dbReference>
<accession>A0A161ZWR0</accession>
<dbReference type="InterPro" id="IPR036241">
    <property type="entry name" value="NSFL1C_SEP_dom_sf"/>
</dbReference>
<feature type="domain" description="SEP" evidence="4">
    <location>
        <begin position="212"/>
        <end position="277"/>
    </location>
</feature>
<dbReference type="InterPro" id="IPR012989">
    <property type="entry name" value="SEP_domain"/>
</dbReference>
<dbReference type="PANTHER" id="PTHR23333:SF45">
    <property type="entry name" value="PLANT UBX DOMAIN-CONTAINING PROTEIN 4-LIKE"/>
    <property type="match status" value="1"/>
</dbReference>